<gene>
    <name evidence="1" type="ORF">AWRI3578_g1217</name>
</gene>
<evidence type="ECO:0000313" key="2">
    <source>
        <dbReference type="Proteomes" id="UP000095605"/>
    </source>
</evidence>
<sequence length="279" mass="33040">MINNLYLLLDKYIYIYNTGYYNQVDDTTLNTYAKDIQALLKVFDYQAINLKYISLVELYITVNFLRYSNHSDNKAIYAEINKYVEILKSKQCLSINSAIYQYYNYLNQAFKLTVSKEKITGDVINQFEKNIENLLSGKLEKSTNSVQYLKMNKLFINFKMNFNSVSINSIIILVQSLIDKFPLDVESKWLLFKCYKKLATTNKSLYSEYMKAVLEDIIIIRPDNYLAWIELSKIVKDEDELYNCHLQIIKYTKYNKDSWIYLSKHSKKDSIKNIAKKYC</sequence>
<dbReference type="Proteomes" id="UP000095605">
    <property type="component" value="Unassembled WGS sequence"/>
</dbReference>
<reference evidence="2" key="1">
    <citation type="journal article" date="2016" name="Genome Announc.">
        <title>Genome sequences of three species of Hanseniaspora isolated from spontaneous wine fermentations.</title>
        <authorList>
            <person name="Sternes P.R."/>
            <person name="Lee D."/>
            <person name="Kutyna D.R."/>
            <person name="Borneman A.R."/>
        </authorList>
    </citation>
    <scope>NUCLEOTIDE SEQUENCE [LARGE SCALE GENOMIC DNA]</scope>
    <source>
        <strain evidence="2">AWRI3578</strain>
    </source>
</reference>
<keyword evidence="2" id="KW-1185">Reference proteome</keyword>
<accession>A0A1E5RSB1</accession>
<evidence type="ECO:0000313" key="1">
    <source>
        <dbReference type="EMBL" id="OEJ89810.1"/>
    </source>
</evidence>
<dbReference type="EMBL" id="LPNL01000003">
    <property type="protein sequence ID" value="OEJ89810.1"/>
    <property type="molecule type" value="Genomic_DNA"/>
</dbReference>
<organism evidence="1 2">
    <name type="scientific">Hanseniaspora opuntiae</name>
    <dbReference type="NCBI Taxonomy" id="211096"/>
    <lineage>
        <taxon>Eukaryota</taxon>
        <taxon>Fungi</taxon>
        <taxon>Dikarya</taxon>
        <taxon>Ascomycota</taxon>
        <taxon>Saccharomycotina</taxon>
        <taxon>Saccharomycetes</taxon>
        <taxon>Saccharomycodales</taxon>
        <taxon>Saccharomycodaceae</taxon>
        <taxon>Hanseniaspora</taxon>
    </lineage>
</organism>
<protein>
    <submittedName>
        <fullName evidence="1">Uncharacterized protein</fullName>
    </submittedName>
</protein>
<dbReference type="OrthoDB" id="3971968at2759"/>
<name>A0A1E5RSB1_9ASCO</name>
<comment type="caution">
    <text evidence="1">The sequence shown here is derived from an EMBL/GenBank/DDBJ whole genome shotgun (WGS) entry which is preliminary data.</text>
</comment>
<proteinExistence type="predicted"/>
<dbReference type="AlphaFoldDB" id="A0A1E5RSB1"/>